<evidence type="ECO:0000313" key="11">
    <source>
        <dbReference type="EMBL" id="RVT58806.1"/>
    </source>
</evidence>
<keyword evidence="7" id="KW-0067">ATP-binding</keyword>
<evidence type="ECO:0000256" key="6">
    <source>
        <dbReference type="ARBA" id="ARBA00022777"/>
    </source>
</evidence>
<keyword evidence="12" id="KW-1185">Reference proteome</keyword>
<dbReference type="InterPro" id="IPR003661">
    <property type="entry name" value="HisK_dim/P_dom"/>
</dbReference>
<dbReference type="SMART" id="SM00388">
    <property type="entry name" value="HisKA"/>
    <property type="match status" value="1"/>
</dbReference>
<gene>
    <name evidence="11" type="ORF">EM808_20815</name>
</gene>
<keyword evidence="6 11" id="KW-0418">Kinase</keyword>
<feature type="transmembrane region" description="Helical" evidence="9">
    <location>
        <begin position="95"/>
        <end position="118"/>
    </location>
</feature>
<evidence type="ECO:0000256" key="8">
    <source>
        <dbReference type="ARBA" id="ARBA00023012"/>
    </source>
</evidence>
<reference evidence="11 12" key="1">
    <citation type="submission" date="2019-01" db="EMBL/GenBank/DDBJ databases">
        <title>Bacillus sp. M5HDSG1-1, whole genome shotgun sequence.</title>
        <authorList>
            <person name="Tuo L."/>
        </authorList>
    </citation>
    <scope>NUCLEOTIDE SEQUENCE [LARGE SCALE GENOMIC DNA]</scope>
    <source>
        <strain evidence="11 12">M5HDSG1-1</strain>
    </source>
</reference>
<dbReference type="EMBL" id="RZTZ01000011">
    <property type="protein sequence ID" value="RVT58806.1"/>
    <property type="molecule type" value="Genomic_DNA"/>
</dbReference>
<organism evidence="11 12">
    <name type="scientific">Niallia taxi</name>
    <dbReference type="NCBI Taxonomy" id="2499688"/>
    <lineage>
        <taxon>Bacteria</taxon>
        <taxon>Bacillati</taxon>
        <taxon>Bacillota</taxon>
        <taxon>Bacilli</taxon>
        <taxon>Bacillales</taxon>
        <taxon>Bacillaceae</taxon>
        <taxon>Niallia</taxon>
    </lineage>
</organism>
<feature type="transmembrane region" description="Helical" evidence="9">
    <location>
        <begin position="130"/>
        <end position="152"/>
    </location>
</feature>
<feature type="transmembrane region" description="Helical" evidence="9">
    <location>
        <begin position="164"/>
        <end position="182"/>
    </location>
</feature>
<dbReference type="Proteomes" id="UP000288024">
    <property type="component" value="Unassembled WGS sequence"/>
</dbReference>
<evidence type="ECO:0000256" key="7">
    <source>
        <dbReference type="ARBA" id="ARBA00022840"/>
    </source>
</evidence>
<feature type="transmembrane region" description="Helical" evidence="9">
    <location>
        <begin position="7"/>
        <end position="25"/>
    </location>
</feature>
<dbReference type="GO" id="GO:0000155">
    <property type="term" value="F:phosphorelay sensor kinase activity"/>
    <property type="evidence" value="ECO:0007669"/>
    <property type="project" value="InterPro"/>
</dbReference>
<dbReference type="InterPro" id="IPR004358">
    <property type="entry name" value="Sig_transdc_His_kin-like_C"/>
</dbReference>
<dbReference type="RefSeq" id="WP_127740387.1">
    <property type="nucleotide sequence ID" value="NZ_CP196003.1"/>
</dbReference>
<dbReference type="InterPro" id="IPR003594">
    <property type="entry name" value="HATPase_dom"/>
</dbReference>
<keyword evidence="9" id="KW-1133">Transmembrane helix</keyword>
<name>A0A3S2U7S6_9BACI</name>
<keyword evidence="5" id="KW-0547">Nucleotide-binding</keyword>
<evidence type="ECO:0000256" key="1">
    <source>
        <dbReference type="ARBA" id="ARBA00000085"/>
    </source>
</evidence>
<evidence type="ECO:0000256" key="2">
    <source>
        <dbReference type="ARBA" id="ARBA00012438"/>
    </source>
</evidence>
<dbReference type="CDD" id="cd00075">
    <property type="entry name" value="HATPase"/>
    <property type="match status" value="1"/>
</dbReference>
<keyword evidence="8" id="KW-0902">Two-component regulatory system</keyword>
<evidence type="ECO:0000256" key="9">
    <source>
        <dbReference type="SAM" id="Phobius"/>
    </source>
</evidence>
<dbReference type="EC" id="2.7.13.3" evidence="2"/>
<dbReference type="GO" id="GO:0005524">
    <property type="term" value="F:ATP binding"/>
    <property type="evidence" value="ECO:0007669"/>
    <property type="project" value="UniProtKB-KW"/>
</dbReference>
<dbReference type="InterPro" id="IPR036097">
    <property type="entry name" value="HisK_dim/P_sf"/>
</dbReference>
<dbReference type="SUPFAM" id="SSF55874">
    <property type="entry name" value="ATPase domain of HSP90 chaperone/DNA topoisomerase II/histidine kinase"/>
    <property type="match status" value="1"/>
</dbReference>
<keyword evidence="4" id="KW-0808">Transferase</keyword>
<comment type="caution">
    <text evidence="11">The sequence shown here is derived from an EMBL/GenBank/DDBJ whole genome shotgun (WGS) entry which is preliminary data.</text>
</comment>
<dbReference type="InterPro" id="IPR036890">
    <property type="entry name" value="HATPase_C_sf"/>
</dbReference>
<dbReference type="AlphaFoldDB" id="A0A3S2U7S6"/>
<dbReference type="PROSITE" id="PS50109">
    <property type="entry name" value="HIS_KIN"/>
    <property type="match status" value="1"/>
</dbReference>
<dbReference type="Gene3D" id="1.10.287.130">
    <property type="match status" value="1"/>
</dbReference>
<proteinExistence type="predicted"/>
<dbReference type="SUPFAM" id="SSF47384">
    <property type="entry name" value="Homodimeric domain of signal transducing histidine kinase"/>
    <property type="match status" value="1"/>
</dbReference>
<evidence type="ECO:0000256" key="4">
    <source>
        <dbReference type="ARBA" id="ARBA00022679"/>
    </source>
</evidence>
<evidence type="ECO:0000256" key="3">
    <source>
        <dbReference type="ARBA" id="ARBA00022553"/>
    </source>
</evidence>
<keyword evidence="9" id="KW-0472">Membrane</keyword>
<dbReference type="SMART" id="SM00387">
    <property type="entry name" value="HATPase_c"/>
    <property type="match status" value="1"/>
</dbReference>
<dbReference type="CDD" id="cd00082">
    <property type="entry name" value="HisKA"/>
    <property type="match status" value="1"/>
</dbReference>
<evidence type="ECO:0000259" key="10">
    <source>
        <dbReference type="PROSITE" id="PS50109"/>
    </source>
</evidence>
<feature type="transmembrane region" description="Helical" evidence="9">
    <location>
        <begin position="69"/>
        <end position="89"/>
    </location>
</feature>
<dbReference type="GeneID" id="87618191"/>
<dbReference type="PANTHER" id="PTHR43065">
    <property type="entry name" value="SENSOR HISTIDINE KINASE"/>
    <property type="match status" value="1"/>
</dbReference>
<evidence type="ECO:0000256" key="5">
    <source>
        <dbReference type="ARBA" id="ARBA00022741"/>
    </source>
</evidence>
<keyword evidence="3" id="KW-0597">Phosphoprotein</keyword>
<sequence>MQFQYNQLLLQMLIVQIPIILYLVLANGRIDDKKEKVMWGLFCTITLALSIMFSIILDGVRLDARVVPWYLAFIYGGTGAGLFVSISFFCVRSLFGGVGMIPSFVAMLISIMFIFIAQKKFHFLPVKKKIYLSVFYVTICSAMLPFIAVLFGNDIMTMTILLNYLLFILVNGMLAWFSIYLIESHREKVLLRKEVQRNEKMQVVGELAASVAHEIRNPMTSIKGFLQLLQTADNITEPQKEYLKISLEEINRANEIISDYLSLGKNQTRKKHSVMDLELEAKKSISSLSSYALMSNVEISLEVDGRAVILGNSSQIQQMFINIIKNSIEAAAKNVHVTISQNKKQVDIFIVDDGEGLTTDQIDKLGLPFYSTKEKGTGLGLMVTLQIIGEMGGKWRVTSDKKNGTIFQITFHEI</sequence>
<dbReference type="InterPro" id="IPR005467">
    <property type="entry name" value="His_kinase_dom"/>
</dbReference>
<dbReference type="PANTHER" id="PTHR43065:SF46">
    <property type="entry name" value="C4-DICARBOXYLATE TRANSPORT SENSOR PROTEIN DCTB"/>
    <property type="match status" value="1"/>
</dbReference>
<dbReference type="Gene3D" id="3.30.565.10">
    <property type="entry name" value="Histidine kinase-like ATPase, C-terminal domain"/>
    <property type="match status" value="1"/>
</dbReference>
<dbReference type="Pfam" id="PF02518">
    <property type="entry name" value="HATPase_c"/>
    <property type="match status" value="1"/>
</dbReference>
<protein>
    <recommendedName>
        <fullName evidence="2">histidine kinase</fullName>
        <ecNumber evidence="2">2.7.13.3</ecNumber>
    </recommendedName>
</protein>
<dbReference type="Pfam" id="PF00512">
    <property type="entry name" value="HisKA"/>
    <property type="match status" value="1"/>
</dbReference>
<evidence type="ECO:0000313" key="12">
    <source>
        <dbReference type="Proteomes" id="UP000288024"/>
    </source>
</evidence>
<comment type="catalytic activity">
    <reaction evidence="1">
        <text>ATP + protein L-histidine = ADP + protein N-phospho-L-histidine.</text>
        <dbReference type="EC" id="2.7.13.3"/>
    </reaction>
</comment>
<accession>A0A3S2U7S6</accession>
<dbReference type="Gene3D" id="1.10.1760.20">
    <property type="match status" value="1"/>
</dbReference>
<dbReference type="PRINTS" id="PR00344">
    <property type="entry name" value="BCTRLSENSOR"/>
</dbReference>
<keyword evidence="9" id="KW-0812">Transmembrane</keyword>
<feature type="domain" description="Histidine kinase" evidence="10">
    <location>
        <begin position="210"/>
        <end position="414"/>
    </location>
</feature>
<feature type="transmembrane region" description="Helical" evidence="9">
    <location>
        <begin position="37"/>
        <end position="57"/>
    </location>
</feature>